<dbReference type="AlphaFoldDB" id="A0A4C1UKP0"/>
<name>A0A4C1UKP0_EUMVA</name>
<gene>
    <name evidence="1" type="ORF">EVAR_85956_1</name>
</gene>
<organism evidence="1 2">
    <name type="scientific">Eumeta variegata</name>
    <name type="common">Bagworm moth</name>
    <name type="synonym">Eumeta japonica</name>
    <dbReference type="NCBI Taxonomy" id="151549"/>
    <lineage>
        <taxon>Eukaryota</taxon>
        <taxon>Metazoa</taxon>
        <taxon>Ecdysozoa</taxon>
        <taxon>Arthropoda</taxon>
        <taxon>Hexapoda</taxon>
        <taxon>Insecta</taxon>
        <taxon>Pterygota</taxon>
        <taxon>Neoptera</taxon>
        <taxon>Endopterygota</taxon>
        <taxon>Lepidoptera</taxon>
        <taxon>Glossata</taxon>
        <taxon>Ditrysia</taxon>
        <taxon>Tineoidea</taxon>
        <taxon>Psychidae</taxon>
        <taxon>Oiketicinae</taxon>
        <taxon>Eumeta</taxon>
    </lineage>
</organism>
<sequence>MEAIQNKMRSRKEIKVEAASANPLIMKGYRRGHAPTTVHPVLELSPSVHKRFLEAENCISTSKVAVYDQSPGPVC</sequence>
<keyword evidence="2" id="KW-1185">Reference proteome</keyword>
<proteinExistence type="predicted"/>
<evidence type="ECO:0000313" key="1">
    <source>
        <dbReference type="EMBL" id="GBP26454.1"/>
    </source>
</evidence>
<accession>A0A4C1UKP0</accession>
<dbReference type="OrthoDB" id="10022108at2759"/>
<reference evidence="1 2" key="1">
    <citation type="journal article" date="2019" name="Commun. Biol.">
        <title>The bagworm genome reveals a unique fibroin gene that provides high tensile strength.</title>
        <authorList>
            <person name="Kono N."/>
            <person name="Nakamura H."/>
            <person name="Ohtoshi R."/>
            <person name="Tomita M."/>
            <person name="Numata K."/>
            <person name="Arakawa K."/>
        </authorList>
    </citation>
    <scope>NUCLEOTIDE SEQUENCE [LARGE SCALE GENOMIC DNA]</scope>
</reference>
<dbReference type="Proteomes" id="UP000299102">
    <property type="component" value="Unassembled WGS sequence"/>
</dbReference>
<dbReference type="EMBL" id="BGZK01000181">
    <property type="protein sequence ID" value="GBP26454.1"/>
    <property type="molecule type" value="Genomic_DNA"/>
</dbReference>
<protein>
    <submittedName>
        <fullName evidence="1">Uncharacterized protein</fullName>
    </submittedName>
</protein>
<comment type="caution">
    <text evidence="1">The sequence shown here is derived from an EMBL/GenBank/DDBJ whole genome shotgun (WGS) entry which is preliminary data.</text>
</comment>
<evidence type="ECO:0000313" key="2">
    <source>
        <dbReference type="Proteomes" id="UP000299102"/>
    </source>
</evidence>